<dbReference type="Gene3D" id="4.10.860.130">
    <property type="match status" value="1"/>
</dbReference>
<dbReference type="PANTHER" id="PTHR11885:SF17">
    <property type="entry name" value="RIBOSOMAL PROTEIN S13_S15 N-TERMINAL DOMAIN-CONTAINING PROTEIN"/>
    <property type="match status" value="1"/>
</dbReference>
<protein>
    <recommendedName>
        <fullName evidence="4">Small ribosomal subunit protein uS15 N-terminal domain-containing protein</fullName>
    </recommendedName>
</protein>
<dbReference type="EMBL" id="OX459965">
    <property type="protein sequence ID" value="CAI9169134.1"/>
    <property type="molecule type" value="Genomic_DNA"/>
</dbReference>
<evidence type="ECO:0000313" key="5">
    <source>
        <dbReference type="EMBL" id="CAI9169134.1"/>
    </source>
</evidence>
<dbReference type="Pfam" id="PF08069">
    <property type="entry name" value="Ribosomal_S13_N"/>
    <property type="match status" value="1"/>
</dbReference>
<dbReference type="InterPro" id="IPR012606">
    <property type="entry name" value="Ribosomal_uS15_N"/>
</dbReference>
<dbReference type="InterPro" id="IPR023029">
    <property type="entry name" value="Ribosomal_uS15_arc_euk"/>
</dbReference>
<keyword evidence="6" id="KW-1185">Reference proteome</keyword>
<reference evidence="5" key="1">
    <citation type="submission" date="2023-04" db="EMBL/GenBank/DDBJ databases">
        <authorList>
            <consortium name="ELIXIR-Norway"/>
        </authorList>
    </citation>
    <scope>NUCLEOTIDE SEQUENCE [LARGE SCALE GENOMIC DNA]</scope>
</reference>
<evidence type="ECO:0000256" key="2">
    <source>
        <dbReference type="ARBA" id="ARBA00022980"/>
    </source>
</evidence>
<proteinExistence type="inferred from homology"/>
<sequence length="84" mass="9332">MGGMRAVQRTAYIMGCVHAPRKGLSHLALSHHHSVSTWLKLTSEDTKEQTYKLVEKSLTPSRIGLVLRDSRAVTQYILGQAVKS</sequence>
<keyword evidence="2" id="KW-0689">Ribosomal protein</keyword>
<evidence type="ECO:0000313" key="6">
    <source>
        <dbReference type="Proteomes" id="UP001176941"/>
    </source>
</evidence>
<feature type="domain" description="Small ribosomal subunit protein uS15 N-terminal" evidence="4">
    <location>
        <begin position="14"/>
        <end position="73"/>
    </location>
</feature>
<gene>
    <name evidence="5" type="ORF">MRATA1EN1_LOCUS18096</name>
</gene>
<dbReference type="SMART" id="SM01386">
    <property type="entry name" value="Ribosomal_S13_N"/>
    <property type="match status" value="1"/>
</dbReference>
<evidence type="ECO:0000259" key="4">
    <source>
        <dbReference type="SMART" id="SM01386"/>
    </source>
</evidence>
<accession>A0ABN8Z5W9</accession>
<evidence type="ECO:0000256" key="1">
    <source>
        <dbReference type="ARBA" id="ARBA00008434"/>
    </source>
</evidence>
<dbReference type="Proteomes" id="UP001176941">
    <property type="component" value="Chromosome 29"/>
</dbReference>
<organism evidence="5 6">
    <name type="scientific">Rangifer tarandus platyrhynchus</name>
    <name type="common">Svalbard reindeer</name>
    <dbReference type="NCBI Taxonomy" id="3082113"/>
    <lineage>
        <taxon>Eukaryota</taxon>
        <taxon>Metazoa</taxon>
        <taxon>Chordata</taxon>
        <taxon>Craniata</taxon>
        <taxon>Vertebrata</taxon>
        <taxon>Euteleostomi</taxon>
        <taxon>Mammalia</taxon>
        <taxon>Eutheria</taxon>
        <taxon>Laurasiatheria</taxon>
        <taxon>Artiodactyla</taxon>
        <taxon>Ruminantia</taxon>
        <taxon>Pecora</taxon>
        <taxon>Cervidae</taxon>
        <taxon>Odocoileinae</taxon>
        <taxon>Rangifer</taxon>
    </lineage>
</organism>
<dbReference type="PANTHER" id="PTHR11885">
    <property type="entry name" value="RIBOSOMAL PROTEIN S15P/S13E"/>
    <property type="match status" value="1"/>
</dbReference>
<comment type="similarity">
    <text evidence="1">Belongs to the universal ribosomal protein uS15 family.</text>
</comment>
<keyword evidence="3" id="KW-0687">Ribonucleoprotein</keyword>
<name>A0ABN8Z5W9_RANTA</name>
<evidence type="ECO:0000256" key="3">
    <source>
        <dbReference type="ARBA" id="ARBA00023274"/>
    </source>
</evidence>